<evidence type="ECO:0000313" key="1">
    <source>
        <dbReference type="EMBL" id="DAE25214.1"/>
    </source>
</evidence>
<protein>
    <submittedName>
        <fullName evidence="1">Uncharacterized protein</fullName>
    </submittedName>
</protein>
<dbReference type="EMBL" id="BK015795">
    <property type="protein sequence ID" value="DAE25214.1"/>
    <property type="molecule type" value="Genomic_DNA"/>
</dbReference>
<organism evidence="1">
    <name type="scientific">Siphoviridae sp. ctWWc42</name>
    <dbReference type="NCBI Taxonomy" id="2826361"/>
    <lineage>
        <taxon>Viruses</taxon>
        <taxon>Duplodnaviria</taxon>
        <taxon>Heunggongvirae</taxon>
        <taxon>Uroviricota</taxon>
        <taxon>Caudoviricetes</taxon>
    </lineage>
</organism>
<reference evidence="1" key="1">
    <citation type="journal article" date="2021" name="Proc. Natl. Acad. Sci. U.S.A.">
        <title>A Catalog of Tens of Thousands of Viruses from Human Metagenomes Reveals Hidden Associations with Chronic Diseases.</title>
        <authorList>
            <person name="Tisza M.J."/>
            <person name="Buck C.B."/>
        </authorList>
    </citation>
    <scope>NUCLEOTIDE SEQUENCE</scope>
    <source>
        <strain evidence="1">CtWWc42</strain>
    </source>
</reference>
<proteinExistence type="predicted"/>
<name>A0A8S5R172_9CAUD</name>
<accession>A0A8S5R172</accession>
<sequence length="73" mass="8560">MKLNHYPARINMDENGVRCVKCSNSKITEPFGDLKCTVKNHESIFDFFLRNDYTYCGEYKKGTPQVEMVEEMD</sequence>